<protein>
    <submittedName>
        <fullName evidence="3">Collagen alpha-1(IX) chain</fullName>
    </submittedName>
</protein>
<evidence type="ECO:0000313" key="3">
    <source>
        <dbReference type="EMBL" id="AEY58535.1"/>
    </source>
</evidence>
<evidence type="ECO:0000256" key="2">
    <source>
        <dbReference type="SAM" id="Phobius"/>
    </source>
</evidence>
<name>V9IBQ6_APICE</name>
<evidence type="ECO:0000256" key="1">
    <source>
        <dbReference type="SAM" id="MobiDB-lite"/>
    </source>
</evidence>
<dbReference type="GO" id="GO:0005581">
    <property type="term" value="C:collagen trimer"/>
    <property type="evidence" value="ECO:0007669"/>
    <property type="project" value="UniProtKB-KW"/>
</dbReference>
<dbReference type="PANTHER" id="PTHR24637">
    <property type="entry name" value="COLLAGEN"/>
    <property type="match status" value="1"/>
</dbReference>
<dbReference type="AlphaFoldDB" id="V9IBQ6"/>
<keyword evidence="2" id="KW-0812">Transmembrane</keyword>
<organism evidence="3">
    <name type="scientific">Apis cerana</name>
    <name type="common">Indian honeybee</name>
    <dbReference type="NCBI Taxonomy" id="7461"/>
    <lineage>
        <taxon>Eukaryota</taxon>
        <taxon>Metazoa</taxon>
        <taxon>Ecdysozoa</taxon>
        <taxon>Arthropoda</taxon>
        <taxon>Hexapoda</taxon>
        <taxon>Insecta</taxon>
        <taxon>Pterygota</taxon>
        <taxon>Neoptera</taxon>
        <taxon>Endopterygota</taxon>
        <taxon>Hymenoptera</taxon>
        <taxon>Apocrita</taxon>
        <taxon>Aculeata</taxon>
        <taxon>Apoidea</taxon>
        <taxon>Anthophila</taxon>
        <taxon>Apidae</taxon>
        <taxon>Apis</taxon>
    </lineage>
</organism>
<accession>V9IBQ6</accession>
<feature type="compositionally biased region" description="Low complexity" evidence="1">
    <location>
        <begin position="159"/>
        <end position="174"/>
    </location>
</feature>
<feature type="region of interest" description="Disordered" evidence="1">
    <location>
        <begin position="147"/>
        <end position="259"/>
    </location>
</feature>
<keyword evidence="2" id="KW-0472">Membrane</keyword>
<reference evidence="3" key="1">
    <citation type="submission" date="2011-11" db="EMBL/GenBank/DDBJ databases">
        <title>Decoding the brain transcriptome of the Eastern honeybee (Apis cerana) based on pyrosequencing.</title>
        <authorList>
            <person name="Sun L."/>
            <person name="Zheng H."/>
            <person name="Wang Y."/>
            <person name="Xie X."/>
            <person name="Zhu Y."/>
            <person name="Gu W."/>
            <person name="Wang S."/>
        </authorList>
    </citation>
    <scope>NUCLEOTIDE SEQUENCE</scope>
    <source>
        <tissue evidence="3">Brain</tissue>
    </source>
</reference>
<gene>
    <name evidence="3" type="ORF">ACCB01134.1</name>
</gene>
<dbReference type="Pfam" id="PF01391">
    <property type="entry name" value="Collagen"/>
    <property type="match status" value="1"/>
</dbReference>
<proteinExistence type="evidence at transcript level"/>
<dbReference type="EMBL" id="JR039107">
    <property type="protein sequence ID" value="AEY58535.1"/>
    <property type="molecule type" value="mRNA"/>
</dbReference>
<dbReference type="PANTHER" id="PTHR24637:SF421">
    <property type="entry name" value="CUTICLE COLLAGEN DPY-2"/>
    <property type="match status" value="1"/>
</dbReference>
<keyword evidence="2" id="KW-1133">Transmembrane helix</keyword>
<keyword evidence="3" id="KW-0176">Collagen</keyword>
<sequence>MEKKTSMKSTHWILQPWSLLFLILIQFLVQFLTSIYLYTYVAHVETNVLIMQKQDFLESEKLIRRKRSSALPVTEDNKVSDTSRIWQEKDTLKESKKVTSSPITKSASSPITPMGHDWVWLNADTRVQLDAIENFCRSSMKYCPPGLPGAPGSPGAPGEPGISGLQGPKGSPGLTGPPGPRGPKGDIGPSGFDGRDGIPGEPGLDGIPGRSGLDGLPGINGKPGLNGSPGRPGRNGTDGRPGQMGPQGPPGPRGNFILF</sequence>
<feature type="transmembrane region" description="Helical" evidence="2">
    <location>
        <begin position="12"/>
        <end position="38"/>
    </location>
</feature>
<dbReference type="InterPro" id="IPR008160">
    <property type="entry name" value="Collagen"/>
</dbReference>